<evidence type="ECO:0000256" key="2">
    <source>
        <dbReference type="SAM" id="SignalP"/>
    </source>
</evidence>
<evidence type="ECO:0000259" key="3">
    <source>
        <dbReference type="PROSITE" id="PS51144"/>
    </source>
</evidence>
<comment type="similarity">
    <text evidence="1">Belongs to the alpha-carbonic anhydrase family.</text>
</comment>
<dbReference type="Proteomes" id="UP000276776">
    <property type="component" value="Unassembled WGS sequence"/>
</dbReference>
<evidence type="ECO:0000313" key="6">
    <source>
        <dbReference type="WBParaSite" id="TCLT_0000622101-mRNA-1"/>
    </source>
</evidence>
<dbReference type="GO" id="GO:0004089">
    <property type="term" value="F:carbonate dehydratase activity"/>
    <property type="evidence" value="ECO:0007669"/>
    <property type="project" value="InterPro"/>
</dbReference>
<dbReference type="PANTHER" id="PTHR18952:SF258">
    <property type="entry name" value="CARBONIC ANHYDRASE-LIKE PROTEIN 1-RELATED"/>
    <property type="match status" value="1"/>
</dbReference>
<dbReference type="PROSITE" id="PS51144">
    <property type="entry name" value="ALPHA_CA_2"/>
    <property type="match status" value="1"/>
</dbReference>
<evidence type="ECO:0000313" key="4">
    <source>
        <dbReference type="EMBL" id="VDN03541.1"/>
    </source>
</evidence>
<dbReference type="PANTHER" id="PTHR18952">
    <property type="entry name" value="CARBONIC ANHYDRASE"/>
    <property type="match status" value="1"/>
</dbReference>
<dbReference type="GO" id="GO:0008270">
    <property type="term" value="F:zinc ion binding"/>
    <property type="evidence" value="ECO:0007669"/>
    <property type="project" value="InterPro"/>
</dbReference>
<dbReference type="AlphaFoldDB" id="A0A0N5D0A6"/>
<keyword evidence="5" id="KW-1185">Reference proteome</keyword>
<feature type="domain" description="Alpha-carbonic anhydrase" evidence="3">
    <location>
        <begin position="26"/>
        <end position="324"/>
    </location>
</feature>
<dbReference type="SMART" id="SM01057">
    <property type="entry name" value="Carb_anhydrase"/>
    <property type="match status" value="1"/>
</dbReference>
<evidence type="ECO:0000313" key="5">
    <source>
        <dbReference type="Proteomes" id="UP000276776"/>
    </source>
</evidence>
<name>A0A0N5D0A6_THECL</name>
<feature type="signal peptide" evidence="2">
    <location>
        <begin position="1"/>
        <end position="20"/>
    </location>
</feature>
<dbReference type="STRING" id="103827.A0A0N5D0A6"/>
<reference evidence="6" key="1">
    <citation type="submission" date="2017-02" db="UniProtKB">
        <authorList>
            <consortium name="WormBaseParasite"/>
        </authorList>
    </citation>
    <scope>IDENTIFICATION</scope>
</reference>
<gene>
    <name evidence="4" type="ORF">TCLT_LOCUS6210</name>
</gene>
<dbReference type="Gene3D" id="3.10.200.10">
    <property type="entry name" value="Alpha carbonic anhydrase"/>
    <property type="match status" value="1"/>
</dbReference>
<dbReference type="WBParaSite" id="TCLT_0000622101-mRNA-1">
    <property type="protein sequence ID" value="TCLT_0000622101-mRNA-1"/>
    <property type="gene ID" value="TCLT_0000622101"/>
</dbReference>
<sequence>MAIMYIIFFLSMTNYPRLQALRAYDYPWTYDNDLLGGPDFWGLLSKKWEMCAKGKMQSPIDIVPSSILYDPRVSYSSNFYKSIPLSSKSFFKFAEFSFFTLLIHMKYKIIHSQTTAEMINIGQMPRLRLLYDGNSRILNISGGPVKPYKYRLQRIDFHYSNDEATGSEHAINSKNFPMEIQLITYNSDLYANFTASLTLPRGIAAISIIVLLGEETSEELLKITNFIEKVPFKKKRVTMNDLKVWKLFPNLTDYITYEGSMTSPGCYETVTWIILNHPIYITRKDLNRWRKLQRTVAEEKEPQYVAPNFRPLQYSHGRLIRTNIVSKVSYVFEPLFIQVNY</sequence>
<protein>
    <submittedName>
        <fullName evidence="6">Alpha-carbonic anhydrase domain-containing protein</fullName>
    </submittedName>
</protein>
<dbReference type="InterPro" id="IPR023561">
    <property type="entry name" value="Carbonic_anhydrase_a-class"/>
</dbReference>
<reference evidence="4 5" key="2">
    <citation type="submission" date="2018-11" db="EMBL/GenBank/DDBJ databases">
        <authorList>
            <consortium name="Pathogen Informatics"/>
        </authorList>
    </citation>
    <scope>NUCLEOTIDE SEQUENCE [LARGE SCALE GENOMIC DNA]</scope>
</reference>
<dbReference type="Pfam" id="PF00194">
    <property type="entry name" value="Carb_anhydrase"/>
    <property type="match status" value="1"/>
</dbReference>
<dbReference type="EMBL" id="UYYF01004398">
    <property type="protein sequence ID" value="VDN03541.1"/>
    <property type="molecule type" value="Genomic_DNA"/>
</dbReference>
<evidence type="ECO:0000256" key="1">
    <source>
        <dbReference type="ARBA" id="ARBA00010718"/>
    </source>
</evidence>
<organism evidence="6">
    <name type="scientific">Thelazia callipaeda</name>
    <name type="common">Oriental eyeworm</name>
    <name type="synonym">Parasitic nematode</name>
    <dbReference type="NCBI Taxonomy" id="103827"/>
    <lineage>
        <taxon>Eukaryota</taxon>
        <taxon>Metazoa</taxon>
        <taxon>Ecdysozoa</taxon>
        <taxon>Nematoda</taxon>
        <taxon>Chromadorea</taxon>
        <taxon>Rhabditida</taxon>
        <taxon>Spirurina</taxon>
        <taxon>Spiruromorpha</taxon>
        <taxon>Thelazioidea</taxon>
        <taxon>Thelaziidae</taxon>
        <taxon>Thelazia</taxon>
    </lineage>
</organism>
<dbReference type="OMA" id="YSINHMI"/>
<dbReference type="GO" id="GO:0006730">
    <property type="term" value="P:one-carbon metabolic process"/>
    <property type="evidence" value="ECO:0007669"/>
    <property type="project" value="TreeGrafter"/>
</dbReference>
<dbReference type="OrthoDB" id="5978072at2759"/>
<feature type="chain" id="PRO_5043126493" evidence="2">
    <location>
        <begin position="21"/>
        <end position="341"/>
    </location>
</feature>
<dbReference type="InterPro" id="IPR036398">
    <property type="entry name" value="CA_dom_sf"/>
</dbReference>
<dbReference type="SUPFAM" id="SSF51069">
    <property type="entry name" value="Carbonic anhydrase"/>
    <property type="match status" value="1"/>
</dbReference>
<proteinExistence type="inferred from homology"/>
<accession>A0A0N5D0A6</accession>
<dbReference type="InterPro" id="IPR001148">
    <property type="entry name" value="CA_dom"/>
</dbReference>
<keyword evidence="2" id="KW-0732">Signal</keyword>